<feature type="compositionally biased region" description="Basic and acidic residues" evidence="1">
    <location>
        <begin position="188"/>
        <end position="200"/>
    </location>
</feature>
<evidence type="ECO:0000313" key="3">
    <source>
        <dbReference type="Proteomes" id="UP000000305"/>
    </source>
</evidence>
<feature type="compositionally biased region" description="Polar residues" evidence="1">
    <location>
        <begin position="174"/>
        <end position="184"/>
    </location>
</feature>
<dbReference type="HOGENOM" id="CLU_566541_0_0_1"/>
<gene>
    <name evidence="2" type="ORF">DAPPUDRAFT_304139</name>
</gene>
<dbReference type="KEGG" id="dpx:DAPPUDRAFT_304139"/>
<proteinExistence type="predicted"/>
<dbReference type="InParanoid" id="E9GJH6"/>
<dbReference type="PANTHER" id="PTHR34494:SF1">
    <property type="entry name" value="PROTEIN CBG25024"/>
    <property type="match status" value="1"/>
</dbReference>
<feature type="region of interest" description="Disordered" evidence="1">
    <location>
        <begin position="166"/>
        <end position="218"/>
    </location>
</feature>
<protein>
    <submittedName>
        <fullName evidence="2">Uncharacterized protein</fullName>
    </submittedName>
</protein>
<keyword evidence="3" id="KW-1185">Reference proteome</keyword>
<dbReference type="OrthoDB" id="10475656at2759"/>
<evidence type="ECO:0000313" key="2">
    <source>
        <dbReference type="EMBL" id="EFX80462.1"/>
    </source>
</evidence>
<dbReference type="PANTHER" id="PTHR34494">
    <property type="entry name" value="PROTEIN CBG25024"/>
    <property type="match status" value="1"/>
</dbReference>
<accession>E9GJH6</accession>
<dbReference type="EMBL" id="GL732547">
    <property type="protein sequence ID" value="EFX80462.1"/>
    <property type="molecule type" value="Genomic_DNA"/>
</dbReference>
<feature type="region of interest" description="Disordered" evidence="1">
    <location>
        <begin position="1"/>
        <end position="26"/>
    </location>
</feature>
<name>E9GJH6_DAPPU</name>
<sequence length="482" mass="52408">MADSDVSESKSGEKEDNAVENQSEHSSIKTIIVSHALAAVAKVVGEDELAKQCLLEGGSNTEKPEEAPTDDQVKDKNDTQVVEKEEEEVKSDVRSTVVHAAGAVGGLLGGSIGAAAAGAIVGVVCDLGTAIATGGEEMTGICEIIKDPTHLESWVDGVSSVVSDGLAGVAGGHQTETPAPTESATVEPTEKPKVEEEAKVKSAPQPKKSFKKKSSKKSVEVDADPIDQDLVRIYDISPQTMRQKLKEAGIALPDYQGGRSASDLVEELQRLIETTQNGSFTLPSYFQFFDGLHELVTVHKATIGSTSPSSITLTVASESVCFDETLKRFITNLLLPIHATNKVPLKDVANDDKKFHCIYRFRCTVCARQGKEFNSVGRSKNFKPRFESHTGKTLRDWMDREERMSALQKGNLLKGFARKTSSALYDHPAHSHPDVAKFSDVLEVDMVHRFSDSDKDKTIRSSWELFNQWLFKSTENETDGGP</sequence>
<feature type="region of interest" description="Disordered" evidence="1">
    <location>
        <begin position="55"/>
        <end position="87"/>
    </location>
</feature>
<feature type="compositionally biased region" description="Basic and acidic residues" evidence="1">
    <location>
        <begin position="7"/>
        <end position="26"/>
    </location>
</feature>
<dbReference type="AlphaFoldDB" id="E9GJH6"/>
<evidence type="ECO:0000256" key="1">
    <source>
        <dbReference type="SAM" id="MobiDB-lite"/>
    </source>
</evidence>
<reference evidence="2 3" key="1">
    <citation type="journal article" date="2011" name="Science">
        <title>The ecoresponsive genome of Daphnia pulex.</title>
        <authorList>
            <person name="Colbourne J.K."/>
            <person name="Pfrender M.E."/>
            <person name="Gilbert D."/>
            <person name="Thomas W.K."/>
            <person name="Tucker A."/>
            <person name="Oakley T.H."/>
            <person name="Tokishita S."/>
            <person name="Aerts A."/>
            <person name="Arnold G.J."/>
            <person name="Basu M.K."/>
            <person name="Bauer D.J."/>
            <person name="Caceres C.E."/>
            <person name="Carmel L."/>
            <person name="Casola C."/>
            <person name="Choi J.H."/>
            <person name="Detter J.C."/>
            <person name="Dong Q."/>
            <person name="Dusheyko S."/>
            <person name="Eads B.D."/>
            <person name="Frohlich T."/>
            <person name="Geiler-Samerotte K.A."/>
            <person name="Gerlach D."/>
            <person name="Hatcher P."/>
            <person name="Jogdeo S."/>
            <person name="Krijgsveld J."/>
            <person name="Kriventseva E.V."/>
            <person name="Kultz D."/>
            <person name="Laforsch C."/>
            <person name="Lindquist E."/>
            <person name="Lopez J."/>
            <person name="Manak J.R."/>
            <person name="Muller J."/>
            <person name="Pangilinan J."/>
            <person name="Patwardhan R.P."/>
            <person name="Pitluck S."/>
            <person name="Pritham E.J."/>
            <person name="Rechtsteiner A."/>
            <person name="Rho M."/>
            <person name="Rogozin I.B."/>
            <person name="Sakarya O."/>
            <person name="Salamov A."/>
            <person name="Schaack S."/>
            <person name="Shapiro H."/>
            <person name="Shiga Y."/>
            <person name="Skalitzky C."/>
            <person name="Smith Z."/>
            <person name="Souvorov A."/>
            <person name="Sung W."/>
            <person name="Tang Z."/>
            <person name="Tsuchiya D."/>
            <person name="Tu H."/>
            <person name="Vos H."/>
            <person name="Wang M."/>
            <person name="Wolf Y.I."/>
            <person name="Yamagata H."/>
            <person name="Yamada T."/>
            <person name="Ye Y."/>
            <person name="Shaw J.R."/>
            <person name="Andrews J."/>
            <person name="Crease T.J."/>
            <person name="Tang H."/>
            <person name="Lucas S.M."/>
            <person name="Robertson H.M."/>
            <person name="Bork P."/>
            <person name="Koonin E.V."/>
            <person name="Zdobnov E.M."/>
            <person name="Grigoriev I.V."/>
            <person name="Lynch M."/>
            <person name="Boore J.L."/>
        </authorList>
    </citation>
    <scope>NUCLEOTIDE SEQUENCE [LARGE SCALE GENOMIC DNA]</scope>
</reference>
<organism evidence="2 3">
    <name type="scientific">Daphnia pulex</name>
    <name type="common">Water flea</name>
    <dbReference type="NCBI Taxonomy" id="6669"/>
    <lineage>
        <taxon>Eukaryota</taxon>
        <taxon>Metazoa</taxon>
        <taxon>Ecdysozoa</taxon>
        <taxon>Arthropoda</taxon>
        <taxon>Crustacea</taxon>
        <taxon>Branchiopoda</taxon>
        <taxon>Diplostraca</taxon>
        <taxon>Cladocera</taxon>
        <taxon>Anomopoda</taxon>
        <taxon>Daphniidae</taxon>
        <taxon>Daphnia</taxon>
    </lineage>
</organism>
<feature type="compositionally biased region" description="Basic and acidic residues" evidence="1">
    <location>
        <begin position="62"/>
        <end position="83"/>
    </location>
</feature>
<dbReference type="Proteomes" id="UP000000305">
    <property type="component" value="Unassembled WGS sequence"/>
</dbReference>